<name>A0AAN9NGX3_PHACN</name>
<proteinExistence type="predicted"/>
<reference evidence="2 3" key="1">
    <citation type="submission" date="2024-01" db="EMBL/GenBank/DDBJ databases">
        <title>The genomes of 5 underutilized Papilionoideae crops provide insights into root nodulation and disease resistanc.</title>
        <authorList>
            <person name="Jiang F."/>
        </authorList>
    </citation>
    <scope>NUCLEOTIDE SEQUENCE [LARGE SCALE GENOMIC DNA]</scope>
    <source>
        <strain evidence="2">JINMINGXINNONG_FW02</strain>
        <tissue evidence="2">Leaves</tissue>
    </source>
</reference>
<keyword evidence="3" id="KW-1185">Reference proteome</keyword>
<dbReference type="PANTHER" id="PTHR47108:SF1">
    <property type="entry name" value="5-AMINO-6-(5-PHOSPHO-D-RIBITYLAMINO)URACIL PHOSPHATASE, CHLOROPLASTIC"/>
    <property type="match status" value="1"/>
</dbReference>
<sequence>MVESIAATLPLGHRPICHGNLARDVFVNPKSLNSCRLPATDFLGGGRIVVSLALPKSYKQDREEKLPSKDNNRIDSGFDQRPVSWPPANRADNPLLWHERMGCGWFGAIFEWEGVLVEDNSDLDMQAWPALSQEEGKSSPPVFILKRIVGM</sequence>
<dbReference type="Proteomes" id="UP001374584">
    <property type="component" value="Unassembled WGS sequence"/>
</dbReference>
<protein>
    <submittedName>
        <fullName evidence="2">Uncharacterized protein</fullName>
    </submittedName>
</protein>
<evidence type="ECO:0000256" key="1">
    <source>
        <dbReference type="SAM" id="MobiDB-lite"/>
    </source>
</evidence>
<gene>
    <name evidence="2" type="ORF">VNO80_11650</name>
</gene>
<comment type="caution">
    <text evidence="2">The sequence shown here is derived from an EMBL/GenBank/DDBJ whole genome shotgun (WGS) entry which is preliminary data.</text>
</comment>
<evidence type="ECO:0000313" key="3">
    <source>
        <dbReference type="Proteomes" id="UP001374584"/>
    </source>
</evidence>
<evidence type="ECO:0000313" key="2">
    <source>
        <dbReference type="EMBL" id="KAK7369608.1"/>
    </source>
</evidence>
<feature type="region of interest" description="Disordered" evidence="1">
    <location>
        <begin position="60"/>
        <end position="86"/>
    </location>
</feature>
<dbReference type="PANTHER" id="PTHR47108">
    <property type="entry name" value="5-AMINO-6-(5-PHOSPHO-D-RIBITYLAMINO)URACIL PHOSPHATASE, CHLOROPLASTIC"/>
    <property type="match status" value="1"/>
</dbReference>
<dbReference type="EMBL" id="JAYMYR010000004">
    <property type="protein sequence ID" value="KAK7369608.1"/>
    <property type="molecule type" value="Genomic_DNA"/>
</dbReference>
<feature type="compositionally biased region" description="Basic and acidic residues" evidence="1">
    <location>
        <begin position="60"/>
        <end position="78"/>
    </location>
</feature>
<dbReference type="AlphaFoldDB" id="A0AAN9NGX3"/>
<organism evidence="2 3">
    <name type="scientific">Phaseolus coccineus</name>
    <name type="common">Scarlet runner bean</name>
    <name type="synonym">Phaseolus multiflorus</name>
    <dbReference type="NCBI Taxonomy" id="3886"/>
    <lineage>
        <taxon>Eukaryota</taxon>
        <taxon>Viridiplantae</taxon>
        <taxon>Streptophyta</taxon>
        <taxon>Embryophyta</taxon>
        <taxon>Tracheophyta</taxon>
        <taxon>Spermatophyta</taxon>
        <taxon>Magnoliopsida</taxon>
        <taxon>eudicotyledons</taxon>
        <taxon>Gunneridae</taxon>
        <taxon>Pentapetalae</taxon>
        <taxon>rosids</taxon>
        <taxon>fabids</taxon>
        <taxon>Fabales</taxon>
        <taxon>Fabaceae</taxon>
        <taxon>Papilionoideae</taxon>
        <taxon>50 kb inversion clade</taxon>
        <taxon>NPAAA clade</taxon>
        <taxon>indigoferoid/millettioid clade</taxon>
        <taxon>Phaseoleae</taxon>
        <taxon>Phaseolus</taxon>
    </lineage>
</organism>
<accession>A0AAN9NGX3</accession>